<evidence type="ECO:0000313" key="4">
    <source>
        <dbReference type="EMBL" id="VIO95701.1"/>
    </source>
</evidence>
<dbReference type="EMBL" id="CAAKNF010000194">
    <property type="protein sequence ID" value="VIO95701.1"/>
    <property type="molecule type" value="Genomic_DNA"/>
</dbReference>
<reference evidence="3 5" key="1">
    <citation type="journal article" date="2007" name="Science">
        <title>Draft genome of the filarial nematode parasite Brugia malayi.</title>
        <authorList>
            <person name="Ghedin E."/>
            <person name="Wang S."/>
            <person name="Spiro D."/>
            <person name="Caler E."/>
            <person name="Zhao Q."/>
            <person name="Crabtree J."/>
            <person name="Allen J.E."/>
            <person name="Delcher A.L."/>
            <person name="Guiliano D.B."/>
            <person name="Miranda-Saavedra D."/>
            <person name="Angiuoli S.V."/>
            <person name="Creasy T."/>
            <person name="Amedeo P."/>
            <person name="Haas B."/>
            <person name="El-Sayed N.M."/>
            <person name="Wortman J.R."/>
            <person name="Feldblyum T."/>
            <person name="Tallon L."/>
            <person name="Schatz M."/>
            <person name="Shumway M."/>
            <person name="Koo H."/>
            <person name="Salzberg S.L."/>
            <person name="Schobel S."/>
            <person name="Pertea M."/>
            <person name="Pop M."/>
            <person name="White O."/>
            <person name="Barton G.J."/>
            <person name="Carlow C.K."/>
            <person name="Crawford M.J."/>
            <person name="Daub J."/>
            <person name="Dimmic M.W."/>
            <person name="Estes C.F."/>
            <person name="Foster J.M."/>
            <person name="Ganatra M."/>
            <person name="Gregory W.F."/>
            <person name="Johnson N.M."/>
            <person name="Jin J."/>
            <person name="Komuniecki R."/>
            <person name="Korf I."/>
            <person name="Kumar S."/>
            <person name="Laney S."/>
            <person name="Li B.W."/>
            <person name="Li W."/>
            <person name="Lindblom T.H."/>
            <person name="Lustigman S."/>
            <person name="Ma D."/>
            <person name="Maina C.V."/>
            <person name="Martin D.M."/>
            <person name="McCarter J.P."/>
            <person name="McReynolds L."/>
            <person name="Mitreva M."/>
            <person name="Nutman T.B."/>
            <person name="Parkinson J."/>
            <person name="Peregrin-Alvarez J.M."/>
            <person name="Poole C."/>
            <person name="Ren Q."/>
            <person name="Saunders L."/>
            <person name="Sluder A.E."/>
            <person name="Smith K."/>
            <person name="Stanke M."/>
            <person name="Unnasch T.R."/>
            <person name="Ware J."/>
            <person name="Wei A.D."/>
            <person name="Weil G."/>
            <person name="Williams D.J."/>
            <person name="Zhang Y."/>
            <person name="Williams S.A."/>
            <person name="Fraser-Liggett C."/>
            <person name="Slatko B."/>
            <person name="Blaxter M.L."/>
            <person name="Scott A.L."/>
        </authorList>
    </citation>
    <scope>NUCLEOTIDE SEQUENCE</scope>
    <source>
        <strain evidence="3 5">FR3</strain>
    </source>
</reference>
<feature type="domain" description="C-type lectin" evidence="2">
    <location>
        <begin position="61"/>
        <end position="173"/>
    </location>
</feature>
<evidence type="ECO:0000259" key="2">
    <source>
        <dbReference type="PROSITE" id="PS50041"/>
    </source>
</evidence>
<dbReference type="InterPro" id="IPR016187">
    <property type="entry name" value="CTDL_fold"/>
</dbReference>
<dbReference type="PANTHER" id="PTHR22803">
    <property type="entry name" value="MANNOSE, PHOSPHOLIPASE, LECTIN RECEPTOR RELATED"/>
    <property type="match status" value="1"/>
</dbReference>
<reference evidence="4" key="3">
    <citation type="submission" date="2019-04" db="EMBL/GenBank/DDBJ databases">
        <authorList>
            <person name="Howe K."/>
            <person name="Paulini M."/>
            <person name="Williams G."/>
        </authorList>
    </citation>
    <scope>NUCLEOTIDE SEQUENCE [LARGE SCALE GENOMIC DNA]</scope>
    <source>
        <strain evidence="4">FR3</strain>
    </source>
</reference>
<organism evidence="3">
    <name type="scientific">Brugia malayi</name>
    <name type="common">Filarial nematode worm</name>
    <dbReference type="NCBI Taxonomy" id="6279"/>
    <lineage>
        <taxon>Eukaryota</taxon>
        <taxon>Metazoa</taxon>
        <taxon>Ecdysozoa</taxon>
        <taxon>Nematoda</taxon>
        <taxon>Chromadorea</taxon>
        <taxon>Rhabditida</taxon>
        <taxon>Spirurina</taxon>
        <taxon>Spiruromorpha</taxon>
        <taxon>Filarioidea</taxon>
        <taxon>Onchocercidae</taxon>
        <taxon>Brugia</taxon>
    </lineage>
</organism>
<gene>
    <name evidence="3" type="primary">Bma-clec-178</name>
    <name evidence="4 6 7" type="ORF">Bm6657</name>
    <name evidence="4" type="ORF">BM_BM6657</name>
    <name evidence="3" type="ORF">BM_Bm6657</name>
</gene>
<evidence type="ECO:0000313" key="6">
    <source>
        <dbReference type="WBParaSite" id="Bm6657c.1"/>
    </source>
</evidence>
<keyword evidence="1" id="KW-1133">Transmembrane helix</keyword>
<sequence length="260" mass="29734">MSPEIILVNYYFLLLIFNLVPLRYVSTKIITANVNSRYHNVEQLSNKHETECPRGWTRYERTKSCFHVIERRMRWSEAERACANFGGHLASITDEYENMFAFNLAKDANLSTPTLWLGRLVKLTRTGAYEWNDGAIGRHTDGFRELPSGTDLCLTMWLDFDRPEGSWNEWDCNYVSGYSALCKRSLKRTPITTTATSNTRSGSHSGLSYYSRRCCLISSLCHNTSQSCTPEERCIPDDLDCWAKICPNGGIGWCLPLPKI</sequence>
<feature type="transmembrane region" description="Helical" evidence="1">
    <location>
        <begin position="6"/>
        <end position="25"/>
    </location>
</feature>
<dbReference type="Pfam" id="PF00059">
    <property type="entry name" value="Lectin_C"/>
    <property type="match status" value="1"/>
</dbReference>
<reference evidence="3" key="2">
    <citation type="submission" date="2012-12" db="EMBL/GenBank/DDBJ databases">
        <authorList>
            <person name="Gao Y.W."/>
            <person name="Fan S.T."/>
            <person name="Sun H.T."/>
            <person name="Wang Z."/>
            <person name="Gao X.L."/>
            <person name="Li Y.G."/>
            <person name="Wang T.C."/>
            <person name="Zhang K."/>
            <person name="Xu W.W."/>
            <person name="Yu Z.J."/>
            <person name="Xia X.Z."/>
        </authorList>
    </citation>
    <scope>NUCLEOTIDE SEQUENCE</scope>
    <source>
        <strain evidence="3">FR3</strain>
    </source>
</reference>
<dbReference type="OrthoDB" id="441660at2759"/>
<evidence type="ECO:0000313" key="5">
    <source>
        <dbReference type="Proteomes" id="UP000006672"/>
    </source>
</evidence>
<proteinExistence type="predicted"/>
<accession>A0A0J9Y5Z4</accession>
<protein>
    <submittedName>
        <fullName evidence="3">BMA-CLEC-178, isoform c</fullName>
    </submittedName>
    <submittedName>
        <fullName evidence="4 6">Lectin C-type domain containing protein</fullName>
    </submittedName>
</protein>
<keyword evidence="1" id="KW-0472">Membrane</keyword>
<dbReference type="WBParaSite" id="Bm6657c.1">
    <property type="protein sequence ID" value="Bm6657c.1"/>
    <property type="gene ID" value="WBGene00226918"/>
</dbReference>
<dbReference type="InterPro" id="IPR050111">
    <property type="entry name" value="C-type_lectin/snaclec_domain"/>
</dbReference>
<dbReference type="InterPro" id="IPR001304">
    <property type="entry name" value="C-type_lectin-like"/>
</dbReference>
<reference evidence="6" key="4">
    <citation type="submission" date="2019-12" db="UniProtKB">
        <authorList>
            <consortium name="WormBaseParasite"/>
        </authorList>
    </citation>
    <scope>IDENTIFICATION</scope>
</reference>
<keyword evidence="5" id="KW-1185">Reference proteome</keyword>
<evidence type="ECO:0000256" key="1">
    <source>
        <dbReference type="SAM" id="Phobius"/>
    </source>
</evidence>
<name>A0A0J9Y5Z4_BRUMA</name>
<dbReference type="CDD" id="cd00037">
    <property type="entry name" value="CLECT"/>
    <property type="match status" value="1"/>
</dbReference>
<evidence type="ECO:0000313" key="3">
    <source>
        <dbReference type="EMBL" id="CDQ03117.1"/>
    </source>
</evidence>
<dbReference type="PROSITE" id="PS50041">
    <property type="entry name" value="C_TYPE_LECTIN_2"/>
    <property type="match status" value="1"/>
</dbReference>
<dbReference type="Proteomes" id="UP000006672">
    <property type="component" value="Unassembled WGS sequence"/>
</dbReference>
<dbReference type="Gene3D" id="3.10.100.10">
    <property type="entry name" value="Mannose-Binding Protein A, subunit A"/>
    <property type="match status" value="1"/>
</dbReference>
<dbReference type="WormBase" id="Bm6657c">
    <property type="protein sequence ID" value="BM22586"/>
    <property type="gene ID" value="WBGene00226918"/>
</dbReference>
<dbReference type="EMBL" id="LN854764">
    <property type="protein sequence ID" value="CDQ03117.1"/>
    <property type="molecule type" value="Genomic_DNA"/>
</dbReference>
<dbReference type="SUPFAM" id="SSF56436">
    <property type="entry name" value="C-type lectin-like"/>
    <property type="match status" value="1"/>
</dbReference>
<dbReference type="AlphaFoldDB" id="A0A0J9Y5Z4"/>
<keyword evidence="1" id="KW-0812">Transmembrane</keyword>
<evidence type="ECO:0000313" key="7">
    <source>
        <dbReference type="WormBase" id="Bm6657c"/>
    </source>
</evidence>
<dbReference type="SMART" id="SM00034">
    <property type="entry name" value="CLECT"/>
    <property type="match status" value="1"/>
</dbReference>
<dbReference type="InterPro" id="IPR016186">
    <property type="entry name" value="C-type_lectin-like/link_sf"/>
</dbReference>
<accession>A0A4E9FFJ5</accession>